<organism evidence="1 2">
    <name type="scientific">Gossypium raimondii</name>
    <name type="common">Peruvian cotton</name>
    <name type="synonym">Gossypium klotzschianum subsp. raimondii</name>
    <dbReference type="NCBI Taxonomy" id="29730"/>
    <lineage>
        <taxon>Eukaryota</taxon>
        <taxon>Viridiplantae</taxon>
        <taxon>Streptophyta</taxon>
        <taxon>Embryophyta</taxon>
        <taxon>Tracheophyta</taxon>
        <taxon>Spermatophyta</taxon>
        <taxon>Magnoliopsida</taxon>
        <taxon>eudicotyledons</taxon>
        <taxon>Gunneridae</taxon>
        <taxon>Pentapetalae</taxon>
        <taxon>rosids</taxon>
        <taxon>malvids</taxon>
        <taxon>Malvales</taxon>
        <taxon>Malvaceae</taxon>
        <taxon>Malvoideae</taxon>
        <taxon>Gossypium</taxon>
    </lineage>
</organism>
<dbReference type="EMBL" id="CM001740">
    <property type="protein sequence ID" value="KJB06655.1"/>
    <property type="molecule type" value="Genomic_DNA"/>
</dbReference>
<protein>
    <submittedName>
        <fullName evidence="1">Uncharacterized protein</fullName>
    </submittedName>
</protein>
<evidence type="ECO:0000313" key="2">
    <source>
        <dbReference type="Proteomes" id="UP000032304"/>
    </source>
</evidence>
<dbReference type="Proteomes" id="UP000032304">
    <property type="component" value="Chromosome 1"/>
</dbReference>
<accession>A0A0D2QHD3</accession>
<reference evidence="1 2" key="1">
    <citation type="journal article" date="2012" name="Nature">
        <title>Repeated polyploidization of Gossypium genomes and the evolution of spinnable cotton fibres.</title>
        <authorList>
            <person name="Paterson A.H."/>
            <person name="Wendel J.F."/>
            <person name="Gundlach H."/>
            <person name="Guo H."/>
            <person name="Jenkins J."/>
            <person name="Jin D."/>
            <person name="Llewellyn D."/>
            <person name="Showmaker K.C."/>
            <person name="Shu S."/>
            <person name="Udall J."/>
            <person name="Yoo M.J."/>
            <person name="Byers R."/>
            <person name="Chen W."/>
            <person name="Doron-Faigenboim A."/>
            <person name="Duke M.V."/>
            <person name="Gong L."/>
            <person name="Grimwood J."/>
            <person name="Grover C."/>
            <person name="Grupp K."/>
            <person name="Hu G."/>
            <person name="Lee T.H."/>
            <person name="Li J."/>
            <person name="Lin L."/>
            <person name="Liu T."/>
            <person name="Marler B.S."/>
            <person name="Page J.T."/>
            <person name="Roberts A.W."/>
            <person name="Romanel E."/>
            <person name="Sanders W.S."/>
            <person name="Szadkowski E."/>
            <person name="Tan X."/>
            <person name="Tang H."/>
            <person name="Xu C."/>
            <person name="Wang J."/>
            <person name="Wang Z."/>
            <person name="Zhang D."/>
            <person name="Zhang L."/>
            <person name="Ashrafi H."/>
            <person name="Bedon F."/>
            <person name="Bowers J.E."/>
            <person name="Brubaker C.L."/>
            <person name="Chee P.W."/>
            <person name="Das S."/>
            <person name="Gingle A.R."/>
            <person name="Haigler C.H."/>
            <person name="Harker D."/>
            <person name="Hoffmann L.V."/>
            <person name="Hovav R."/>
            <person name="Jones D.C."/>
            <person name="Lemke C."/>
            <person name="Mansoor S."/>
            <person name="ur Rahman M."/>
            <person name="Rainville L.N."/>
            <person name="Rambani A."/>
            <person name="Reddy U.K."/>
            <person name="Rong J.K."/>
            <person name="Saranga Y."/>
            <person name="Scheffler B.E."/>
            <person name="Scheffler J.A."/>
            <person name="Stelly D.M."/>
            <person name="Triplett B.A."/>
            <person name="Van Deynze A."/>
            <person name="Vaslin M.F."/>
            <person name="Waghmare V.N."/>
            <person name="Walford S.A."/>
            <person name="Wright R.J."/>
            <person name="Zaki E.A."/>
            <person name="Zhang T."/>
            <person name="Dennis E.S."/>
            <person name="Mayer K.F."/>
            <person name="Peterson D.G."/>
            <person name="Rokhsar D.S."/>
            <person name="Wang X."/>
            <person name="Schmutz J."/>
        </authorList>
    </citation>
    <scope>NUCLEOTIDE SEQUENCE [LARGE SCALE GENOMIC DNA]</scope>
</reference>
<dbReference type="Gramene" id="KJB06655">
    <property type="protein sequence ID" value="KJB06655"/>
    <property type="gene ID" value="B456_001G038500"/>
</dbReference>
<evidence type="ECO:0000313" key="1">
    <source>
        <dbReference type="EMBL" id="KJB06655.1"/>
    </source>
</evidence>
<dbReference type="OMA" id="CRIRSNE"/>
<name>A0A0D2QHD3_GOSRA</name>
<dbReference type="KEGG" id="gra:105775329"/>
<keyword evidence="2" id="KW-1185">Reference proteome</keyword>
<gene>
    <name evidence="1" type="ORF">B456_001G038500</name>
</gene>
<sequence>MEKGIQPRAKMLLLFMMHVTNSRVNLLPLEIKDPGIQFMTGLKWFRIIVIQGCRIRSNEAKDQILSSLGWYGRGHLIMGKDFDTLCYASYGKYYYMTLNPKPIGFGVSPSFKRRSRRCLLKKMSRPHHAGCVVEASRELYVCGEFGSLRCLLSHVCMWWLSIWGHMLVFNHFGNS</sequence>
<dbReference type="OrthoDB" id="10270847at2759"/>
<dbReference type="AlphaFoldDB" id="A0A0D2QHD3"/>
<proteinExistence type="predicted"/>